<evidence type="ECO:0000256" key="6">
    <source>
        <dbReference type="ARBA" id="ARBA00023136"/>
    </source>
</evidence>
<sequence length="432" mass="47572">MKRILGNKLFMASFVSDMLSNFGDVLYYLALMNYVLLLPDAKLAISLVTLSETLPYLTMIFMGMWGDKTKNKVDTILATQFFRVGLYVLVGLAMGFPPALWIVIVAVIANLLSDLAGQYENALYTPLSLRVVADEDRETMYAFRQATRSVLQIVFQSSGALLITLMTYQQLAFVNAGTFLGAGLIMLVLRPAFQKLLKERPIEVAQHSENQGEARHFFANSWQSLKASYQVMKNLPLLQTSIMTIACLNAVFVAVGSLLVLTIKDHPSFVLINPATTLATFSIMQLLGNVVGSVLGTTLFKALSFETLLKWSTLMPVLMFTSFLLHNTYMVFLVIFATTMTVGIFSPKMQAYVVRSIPEESLATVGAGINTFCTFGMVGAQFILSGLVLVLSSDMISLLFLALSLLLFGVTIKNSLKKAEPVQATDSRMNQV</sequence>
<evidence type="ECO:0000256" key="2">
    <source>
        <dbReference type="ARBA" id="ARBA00022448"/>
    </source>
</evidence>
<dbReference type="PANTHER" id="PTHR43266">
    <property type="entry name" value="MACROLIDE-EFFLUX PROTEIN"/>
    <property type="match status" value="1"/>
</dbReference>
<feature type="transmembrane region" description="Helical" evidence="7">
    <location>
        <begin position="9"/>
        <end position="31"/>
    </location>
</feature>
<dbReference type="RefSeq" id="WP_168548936.1">
    <property type="nucleotide sequence ID" value="NZ_JAAXPR010000006.1"/>
</dbReference>
<keyword evidence="4 7" id="KW-0812">Transmembrane</keyword>
<dbReference type="PANTHER" id="PTHR43266:SF2">
    <property type="entry name" value="MAJOR FACILITATOR SUPERFAMILY (MFS) PROFILE DOMAIN-CONTAINING PROTEIN"/>
    <property type="match status" value="1"/>
</dbReference>
<comment type="subcellular location">
    <subcellularLocation>
        <location evidence="1">Cell membrane</location>
        <topology evidence="1">Multi-pass membrane protein</topology>
    </subcellularLocation>
</comment>
<evidence type="ECO:0000256" key="7">
    <source>
        <dbReference type="SAM" id="Phobius"/>
    </source>
</evidence>
<keyword evidence="2" id="KW-0813">Transport</keyword>
<feature type="transmembrane region" description="Helical" evidence="7">
    <location>
        <begin position="331"/>
        <end position="349"/>
    </location>
</feature>
<dbReference type="SUPFAM" id="SSF103473">
    <property type="entry name" value="MFS general substrate transporter"/>
    <property type="match status" value="1"/>
</dbReference>
<proteinExistence type="predicted"/>
<dbReference type="GO" id="GO:0005886">
    <property type="term" value="C:plasma membrane"/>
    <property type="evidence" value="ECO:0007669"/>
    <property type="project" value="UniProtKB-SubCell"/>
</dbReference>
<organism evidence="8 9">
    <name type="scientific">Streptococcus ovuberis</name>
    <dbReference type="NCBI Taxonomy" id="1936207"/>
    <lineage>
        <taxon>Bacteria</taxon>
        <taxon>Bacillati</taxon>
        <taxon>Bacillota</taxon>
        <taxon>Bacilli</taxon>
        <taxon>Lactobacillales</taxon>
        <taxon>Streptococcaceae</taxon>
        <taxon>Streptococcus</taxon>
    </lineage>
</organism>
<evidence type="ECO:0000256" key="5">
    <source>
        <dbReference type="ARBA" id="ARBA00022989"/>
    </source>
</evidence>
<dbReference type="AlphaFoldDB" id="A0A7X6S0W1"/>
<evidence type="ECO:0000256" key="1">
    <source>
        <dbReference type="ARBA" id="ARBA00004651"/>
    </source>
</evidence>
<reference evidence="8 9" key="1">
    <citation type="submission" date="2020-04" db="EMBL/GenBank/DDBJ databases">
        <title>MicrobeNet Type strains.</title>
        <authorList>
            <person name="Nicholson A.C."/>
        </authorList>
    </citation>
    <scope>NUCLEOTIDE SEQUENCE [LARGE SCALE GENOMIC DNA]</scope>
    <source>
        <strain evidence="8 9">CCUG 69612</strain>
    </source>
</reference>
<evidence type="ECO:0000256" key="3">
    <source>
        <dbReference type="ARBA" id="ARBA00022475"/>
    </source>
</evidence>
<feature type="transmembrane region" description="Helical" evidence="7">
    <location>
        <begin position="361"/>
        <end position="383"/>
    </location>
</feature>
<dbReference type="Proteomes" id="UP000522720">
    <property type="component" value="Unassembled WGS sequence"/>
</dbReference>
<evidence type="ECO:0000256" key="4">
    <source>
        <dbReference type="ARBA" id="ARBA00022692"/>
    </source>
</evidence>
<evidence type="ECO:0000313" key="9">
    <source>
        <dbReference type="Proteomes" id="UP000522720"/>
    </source>
</evidence>
<dbReference type="Gene3D" id="1.20.1250.20">
    <property type="entry name" value="MFS general substrate transporter like domains"/>
    <property type="match status" value="1"/>
</dbReference>
<keyword evidence="9" id="KW-1185">Reference proteome</keyword>
<keyword evidence="5 7" id="KW-1133">Transmembrane helix</keyword>
<feature type="transmembrane region" description="Helical" evidence="7">
    <location>
        <begin position="86"/>
        <end position="109"/>
    </location>
</feature>
<protein>
    <submittedName>
        <fullName evidence="8">MFS transporter</fullName>
    </submittedName>
</protein>
<comment type="caution">
    <text evidence="8">The sequence shown here is derived from an EMBL/GenBank/DDBJ whole genome shotgun (WGS) entry which is preliminary data.</text>
</comment>
<dbReference type="InterPro" id="IPR036259">
    <property type="entry name" value="MFS_trans_sf"/>
</dbReference>
<accession>A0A7X6S0W1</accession>
<dbReference type="InterPro" id="IPR011701">
    <property type="entry name" value="MFS"/>
</dbReference>
<feature type="transmembrane region" description="Helical" evidence="7">
    <location>
        <begin position="43"/>
        <end position="65"/>
    </location>
</feature>
<feature type="transmembrane region" description="Helical" evidence="7">
    <location>
        <begin position="395"/>
        <end position="412"/>
    </location>
</feature>
<feature type="transmembrane region" description="Helical" evidence="7">
    <location>
        <begin position="171"/>
        <end position="189"/>
    </location>
</feature>
<dbReference type="Pfam" id="PF07690">
    <property type="entry name" value="MFS_1"/>
    <property type="match status" value="1"/>
</dbReference>
<dbReference type="GO" id="GO:0022857">
    <property type="term" value="F:transmembrane transporter activity"/>
    <property type="evidence" value="ECO:0007669"/>
    <property type="project" value="InterPro"/>
</dbReference>
<evidence type="ECO:0000313" key="8">
    <source>
        <dbReference type="EMBL" id="NKZ20177.1"/>
    </source>
</evidence>
<keyword evidence="6 7" id="KW-0472">Membrane</keyword>
<name>A0A7X6S0W1_9STRE</name>
<dbReference type="EMBL" id="JAAXPR010000006">
    <property type="protein sequence ID" value="NKZ20177.1"/>
    <property type="molecule type" value="Genomic_DNA"/>
</dbReference>
<feature type="transmembrane region" description="Helical" evidence="7">
    <location>
        <begin position="242"/>
        <end position="263"/>
    </location>
</feature>
<feature type="transmembrane region" description="Helical" evidence="7">
    <location>
        <begin position="275"/>
        <end position="296"/>
    </location>
</feature>
<gene>
    <name evidence="8" type="ORF">HF992_04860</name>
</gene>
<keyword evidence="3" id="KW-1003">Cell membrane</keyword>